<name>A0ABR1RQT6_9PEZI</name>
<protein>
    <submittedName>
        <fullName evidence="1">Uncharacterized protein</fullName>
    </submittedName>
</protein>
<proteinExistence type="predicted"/>
<accession>A0ABR1RQT6</accession>
<dbReference type="Proteomes" id="UP001444661">
    <property type="component" value="Unassembled WGS sequence"/>
</dbReference>
<comment type="caution">
    <text evidence="1">The sequence shown here is derived from an EMBL/GenBank/DDBJ whole genome shotgun (WGS) entry which is preliminary data.</text>
</comment>
<keyword evidence="2" id="KW-1185">Reference proteome</keyword>
<organism evidence="1 2">
    <name type="scientific">Apiospora rasikravindrae</name>
    <dbReference type="NCBI Taxonomy" id="990691"/>
    <lineage>
        <taxon>Eukaryota</taxon>
        <taxon>Fungi</taxon>
        <taxon>Dikarya</taxon>
        <taxon>Ascomycota</taxon>
        <taxon>Pezizomycotina</taxon>
        <taxon>Sordariomycetes</taxon>
        <taxon>Xylariomycetidae</taxon>
        <taxon>Amphisphaeriales</taxon>
        <taxon>Apiosporaceae</taxon>
        <taxon>Apiospora</taxon>
    </lineage>
</organism>
<reference evidence="1 2" key="1">
    <citation type="submission" date="2023-01" db="EMBL/GenBank/DDBJ databases">
        <title>Analysis of 21 Apiospora genomes using comparative genomics revels a genus with tremendous synthesis potential of carbohydrate active enzymes and secondary metabolites.</title>
        <authorList>
            <person name="Sorensen T."/>
        </authorList>
    </citation>
    <scope>NUCLEOTIDE SEQUENCE [LARGE SCALE GENOMIC DNA]</scope>
    <source>
        <strain evidence="1 2">CBS 33761</strain>
    </source>
</reference>
<evidence type="ECO:0000313" key="1">
    <source>
        <dbReference type="EMBL" id="KAK8017338.1"/>
    </source>
</evidence>
<gene>
    <name evidence="1" type="ORF">PG993_013664</name>
</gene>
<evidence type="ECO:0000313" key="2">
    <source>
        <dbReference type="Proteomes" id="UP001444661"/>
    </source>
</evidence>
<sequence length="389" mass="43215">MASRAASKVAELKEVDAHGLSSDGLRAFDVAGGIFRQSTYIKSSEEREDETLANLANLISFLTIPTIPITLRVPVLFTQLSRTSIFEVHQHCLPYYGTCLTVSYDFLFVTNLKATQLPSTDTVSEYPIYFTCHKVSCGLTSRTFANMHHPTLKFRNRLATSTFPHSTMDRTKAVADAQARVDELKKEFQAAKQDHDMRIEPQVRAFMDKNLPIPADLRDDGMKSATNVRAALQKLRAARGELNSCQMRLAVGSFMDMHVKAEAADVQIKVEDGDNLVSGQDKKRGLPEDTSAKLAKRVKFSVMDTNKSPVVVMANMIGLEPNGQALLEHEVSEEVDMFNHQAYAYHTLEGLDDLFMNGTLRMGENVIIDDDGRLRALLVDPNSVLGTRG</sequence>
<dbReference type="EMBL" id="JAQQWK010000013">
    <property type="protein sequence ID" value="KAK8017338.1"/>
    <property type="molecule type" value="Genomic_DNA"/>
</dbReference>